<name>A0A0H5BKV5_9EUKA</name>
<geneLocation type="nucleomorph" evidence="1"/>
<accession>A0A0H5BKV5</accession>
<protein>
    <submittedName>
        <fullName evidence="1">Uncharacterized protein</fullName>
    </submittedName>
</protein>
<reference evidence="1" key="1">
    <citation type="journal article" date="2015" name="Genome Biol. Evol.">
        <title>Nucleomorph Genome Sequences of Two Chlorarachniophytes, Amorphochlora amoebiformis and Lotharella vacuolata.</title>
        <authorList>
            <person name="Suzuki S."/>
            <person name="Shirato S."/>
            <person name="Hirakawa Y."/>
            <person name="Ishida K."/>
        </authorList>
    </citation>
    <scope>NUCLEOTIDE SEQUENCE</scope>
    <source>
        <strain evidence="1">CCMP2058</strain>
    </source>
</reference>
<keyword evidence="1" id="KW-0542">Nucleomorph</keyword>
<proteinExistence type="predicted"/>
<dbReference type="EMBL" id="AB996604">
    <property type="protein sequence ID" value="BAS01945.1"/>
    <property type="molecule type" value="Genomic_DNA"/>
</dbReference>
<sequence>MYNRVSKDILPFLGGMMVRNKLKMSFIVTRLNDKTSSLNVKPYNINRESIMKKCNEASVHISHLLNKIPNVTEFKKREDSYNIIQRKFASSYHWVKWRIQRHLSPQRNE</sequence>
<evidence type="ECO:0000313" key="1">
    <source>
        <dbReference type="EMBL" id="BAS01945.1"/>
    </source>
</evidence>
<organism evidence="1">
    <name type="scientific">Amorphochlora amoebiformis</name>
    <dbReference type="NCBI Taxonomy" id="1561963"/>
    <lineage>
        <taxon>Eukaryota</taxon>
        <taxon>Sar</taxon>
        <taxon>Rhizaria</taxon>
        <taxon>Cercozoa</taxon>
        <taxon>Chlorarachniophyceae</taxon>
        <taxon>Amorphochlora</taxon>
    </lineage>
</organism>
<dbReference type="AlphaFoldDB" id="A0A0H5BKV5"/>